<evidence type="ECO:0000256" key="4">
    <source>
        <dbReference type="HAMAP-Rule" id="MF_00142"/>
    </source>
</evidence>
<dbReference type="SMART" id="SM01219">
    <property type="entry name" value="Frataxin_Cyay"/>
    <property type="match status" value="1"/>
</dbReference>
<dbReference type="InterPro" id="IPR002908">
    <property type="entry name" value="Frataxin/CyaY"/>
</dbReference>
<gene>
    <name evidence="4 5" type="primary">cyaY</name>
    <name evidence="5" type="ORF">GCM10023095_06910</name>
</gene>
<protein>
    <recommendedName>
        <fullName evidence="4">Iron-sulfur cluster assembly protein CyaY</fullName>
    </recommendedName>
</protein>
<dbReference type="HAMAP" id="MF_00142">
    <property type="entry name" value="CyaY"/>
    <property type="match status" value="1"/>
</dbReference>
<dbReference type="InterPro" id="IPR047584">
    <property type="entry name" value="CyaY"/>
</dbReference>
<comment type="similarity">
    <text evidence="1 4">Belongs to the frataxin family.</text>
</comment>
<reference evidence="6" key="1">
    <citation type="journal article" date="2019" name="Int. J. Syst. Evol. Microbiol.">
        <title>The Global Catalogue of Microorganisms (GCM) 10K type strain sequencing project: providing services to taxonomists for standard genome sequencing and annotation.</title>
        <authorList>
            <consortium name="The Broad Institute Genomics Platform"/>
            <consortium name="The Broad Institute Genome Sequencing Center for Infectious Disease"/>
            <person name="Wu L."/>
            <person name="Ma J."/>
        </authorList>
    </citation>
    <scope>NUCLEOTIDE SEQUENCE [LARGE SCALE GENOMIC DNA]</scope>
    <source>
        <strain evidence="6">JCM 32226</strain>
    </source>
</reference>
<keyword evidence="2 4" id="KW-0479">Metal-binding</keyword>
<proteinExistence type="inferred from homology"/>
<dbReference type="CDD" id="cd00503">
    <property type="entry name" value="Frataxin"/>
    <property type="match status" value="1"/>
</dbReference>
<comment type="function">
    <text evidence="4">Involved in iron-sulfur (Fe-S) cluster assembly. May act as a regulator of Fe-S biogenesis.</text>
</comment>
<sequence length="105" mass="11686">MKDSEFHALAEQQFQAIEEGIEASGVDIDCERQGNVLTLTFENKSKIIINTQEPLHQIWVATRANGFHFAYQGDAWIDNREGNELMTLLSAACSSQAGEDVELLS</sequence>
<evidence type="ECO:0000313" key="5">
    <source>
        <dbReference type="EMBL" id="GAA4494767.1"/>
    </source>
</evidence>
<dbReference type="SUPFAM" id="SSF55387">
    <property type="entry name" value="Frataxin/Nqo15-like"/>
    <property type="match status" value="1"/>
</dbReference>
<dbReference type="Gene3D" id="3.30.920.10">
    <property type="entry name" value="Frataxin/CyaY"/>
    <property type="match status" value="1"/>
</dbReference>
<organism evidence="5 6">
    <name type="scientific">Pseudaeromonas paramecii</name>
    <dbReference type="NCBI Taxonomy" id="2138166"/>
    <lineage>
        <taxon>Bacteria</taxon>
        <taxon>Pseudomonadati</taxon>
        <taxon>Pseudomonadota</taxon>
        <taxon>Gammaproteobacteria</taxon>
        <taxon>Aeromonadales</taxon>
        <taxon>Aeromonadaceae</taxon>
        <taxon>Pseudaeromonas</taxon>
    </lineage>
</organism>
<keyword evidence="6" id="KW-1185">Reference proteome</keyword>
<dbReference type="PROSITE" id="PS50810">
    <property type="entry name" value="FRATAXIN_2"/>
    <property type="match status" value="1"/>
</dbReference>
<dbReference type="InterPro" id="IPR020895">
    <property type="entry name" value="Frataxin_CS"/>
</dbReference>
<dbReference type="InterPro" id="IPR036524">
    <property type="entry name" value="Frataxin/CyaY_sf"/>
</dbReference>
<dbReference type="RefSeq" id="WP_345010086.1">
    <property type="nucleotide sequence ID" value="NZ_BAABFC010000003.1"/>
</dbReference>
<dbReference type="NCBIfam" id="TIGR03421">
    <property type="entry name" value="FeS_CyaY"/>
    <property type="match status" value="1"/>
</dbReference>
<keyword evidence="3 4" id="KW-0408">Iron</keyword>
<dbReference type="PROSITE" id="PS01344">
    <property type="entry name" value="FRATAXIN_1"/>
    <property type="match status" value="1"/>
</dbReference>
<name>A0ABP8Q012_9GAMM</name>
<comment type="caution">
    <text evidence="5">The sequence shown here is derived from an EMBL/GenBank/DDBJ whole genome shotgun (WGS) entry which is preliminary data.</text>
</comment>
<dbReference type="Proteomes" id="UP001501321">
    <property type="component" value="Unassembled WGS sequence"/>
</dbReference>
<accession>A0ABP8Q012</accession>
<dbReference type="Pfam" id="PF01491">
    <property type="entry name" value="Frataxin_Cyay"/>
    <property type="match status" value="1"/>
</dbReference>
<evidence type="ECO:0000313" key="6">
    <source>
        <dbReference type="Proteomes" id="UP001501321"/>
    </source>
</evidence>
<dbReference type="PANTHER" id="PTHR16821:SF2">
    <property type="entry name" value="FRATAXIN, MITOCHONDRIAL"/>
    <property type="match status" value="1"/>
</dbReference>
<evidence type="ECO:0000256" key="1">
    <source>
        <dbReference type="ARBA" id="ARBA00008183"/>
    </source>
</evidence>
<evidence type="ECO:0000256" key="3">
    <source>
        <dbReference type="ARBA" id="ARBA00023004"/>
    </source>
</evidence>
<dbReference type="PANTHER" id="PTHR16821">
    <property type="entry name" value="FRATAXIN"/>
    <property type="match status" value="1"/>
</dbReference>
<dbReference type="EMBL" id="BAABFC010000003">
    <property type="protein sequence ID" value="GAA4494767.1"/>
    <property type="molecule type" value="Genomic_DNA"/>
</dbReference>
<evidence type="ECO:0000256" key="2">
    <source>
        <dbReference type="ARBA" id="ARBA00022723"/>
    </source>
</evidence>